<keyword evidence="2" id="KW-1185">Reference proteome</keyword>
<sequence length="76" mass="8929">LLNKGATIRILYSSKGERITMEPREISGRNFVGKVSSSWMKKMNEVRFLSRVSALRKTTWNTSRILMNFFVQFRNL</sequence>
<protein>
    <submittedName>
        <fullName evidence="1">Uncharacterized protein</fullName>
    </submittedName>
</protein>
<reference evidence="1 2" key="1">
    <citation type="submission" date="2015-07" db="EMBL/GenBank/DDBJ databases">
        <title>The genome of Habropoda laboriosa.</title>
        <authorList>
            <person name="Pan H."/>
            <person name="Kapheim K."/>
        </authorList>
    </citation>
    <scope>NUCLEOTIDE SEQUENCE [LARGE SCALE GENOMIC DNA]</scope>
    <source>
        <strain evidence="1">0110345459</strain>
    </source>
</reference>
<feature type="non-terminal residue" evidence="1">
    <location>
        <position position="1"/>
    </location>
</feature>
<name>A0A0L7RFD1_9HYME</name>
<evidence type="ECO:0000313" key="2">
    <source>
        <dbReference type="Proteomes" id="UP000053825"/>
    </source>
</evidence>
<evidence type="ECO:0000313" key="1">
    <source>
        <dbReference type="EMBL" id="KOC69555.1"/>
    </source>
</evidence>
<dbReference type="Proteomes" id="UP000053825">
    <property type="component" value="Unassembled WGS sequence"/>
</dbReference>
<accession>A0A0L7RFD1</accession>
<proteinExistence type="predicted"/>
<organism evidence="1 2">
    <name type="scientific">Habropoda laboriosa</name>
    <dbReference type="NCBI Taxonomy" id="597456"/>
    <lineage>
        <taxon>Eukaryota</taxon>
        <taxon>Metazoa</taxon>
        <taxon>Ecdysozoa</taxon>
        <taxon>Arthropoda</taxon>
        <taxon>Hexapoda</taxon>
        <taxon>Insecta</taxon>
        <taxon>Pterygota</taxon>
        <taxon>Neoptera</taxon>
        <taxon>Endopterygota</taxon>
        <taxon>Hymenoptera</taxon>
        <taxon>Apocrita</taxon>
        <taxon>Aculeata</taxon>
        <taxon>Apoidea</taxon>
        <taxon>Anthophila</taxon>
        <taxon>Apidae</taxon>
        <taxon>Habropoda</taxon>
    </lineage>
</organism>
<dbReference type="EMBL" id="KQ414606">
    <property type="protein sequence ID" value="KOC69555.1"/>
    <property type="molecule type" value="Genomic_DNA"/>
</dbReference>
<dbReference type="AlphaFoldDB" id="A0A0L7RFD1"/>
<gene>
    <name evidence="1" type="ORF">WH47_05498</name>
</gene>